<organism evidence="2 3">
    <name type="scientific">Podospora fimiseda</name>
    <dbReference type="NCBI Taxonomy" id="252190"/>
    <lineage>
        <taxon>Eukaryota</taxon>
        <taxon>Fungi</taxon>
        <taxon>Dikarya</taxon>
        <taxon>Ascomycota</taxon>
        <taxon>Pezizomycotina</taxon>
        <taxon>Sordariomycetes</taxon>
        <taxon>Sordariomycetidae</taxon>
        <taxon>Sordariales</taxon>
        <taxon>Podosporaceae</taxon>
        <taxon>Podospora</taxon>
    </lineage>
</organism>
<evidence type="ECO:0000313" key="2">
    <source>
        <dbReference type="EMBL" id="KAK4223368.1"/>
    </source>
</evidence>
<accession>A0AAN7GSA3</accession>
<dbReference type="InterPro" id="IPR043504">
    <property type="entry name" value="Peptidase_S1_PA_chymotrypsin"/>
</dbReference>
<dbReference type="Proteomes" id="UP001301958">
    <property type="component" value="Unassembled WGS sequence"/>
</dbReference>
<keyword evidence="1" id="KW-0732">Signal</keyword>
<reference evidence="2" key="1">
    <citation type="journal article" date="2023" name="Mol. Phylogenet. Evol.">
        <title>Genome-scale phylogeny and comparative genomics of the fungal order Sordariales.</title>
        <authorList>
            <person name="Hensen N."/>
            <person name="Bonometti L."/>
            <person name="Westerberg I."/>
            <person name="Brannstrom I.O."/>
            <person name="Guillou S."/>
            <person name="Cros-Aarteil S."/>
            <person name="Calhoun S."/>
            <person name="Haridas S."/>
            <person name="Kuo A."/>
            <person name="Mondo S."/>
            <person name="Pangilinan J."/>
            <person name="Riley R."/>
            <person name="LaButti K."/>
            <person name="Andreopoulos B."/>
            <person name="Lipzen A."/>
            <person name="Chen C."/>
            <person name="Yan M."/>
            <person name="Daum C."/>
            <person name="Ng V."/>
            <person name="Clum A."/>
            <person name="Steindorff A."/>
            <person name="Ohm R.A."/>
            <person name="Martin F."/>
            <person name="Silar P."/>
            <person name="Natvig D.O."/>
            <person name="Lalanne C."/>
            <person name="Gautier V."/>
            <person name="Ament-Velasquez S.L."/>
            <person name="Kruys A."/>
            <person name="Hutchinson M.I."/>
            <person name="Powell A.J."/>
            <person name="Barry K."/>
            <person name="Miller A.N."/>
            <person name="Grigoriev I.V."/>
            <person name="Debuchy R."/>
            <person name="Gladieux P."/>
            <person name="Hiltunen Thoren M."/>
            <person name="Johannesson H."/>
        </authorList>
    </citation>
    <scope>NUCLEOTIDE SEQUENCE</scope>
    <source>
        <strain evidence="2">CBS 990.96</strain>
    </source>
</reference>
<dbReference type="InterPro" id="IPR050966">
    <property type="entry name" value="Glutamyl_endopeptidase"/>
</dbReference>
<evidence type="ECO:0000256" key="1">
    <source>
        <dbReference type="ARBA" id="ARBA00022729"/>
    </source>
</evidence>
<dbReference type="PANTHER" id="PTHR15462">
    <property type="entry name" value="SERINE PROTEASE"/>
    <property type="match status" value="1"/>
</dbReference>
<dbReference type="SUPFAM" id="SSF50494">
    <property type="entry name" value="Trypsin-like serine proteases"/>
    <property type="match status" value="1"/>
</dbReference>
<sequence length="377" mass="41480">MRIIQDGRRLLTGNDLMWQGHASFDVTLAIKAFLNGCPIYQNVTIRRVNLELEDLASYRSRISHLLSTFRQGVIFINPSLPPLVSLRDLVNPFPDLVSWGLDHTMGHNFGRRPEKLLGFHQRRPVDYQLRAPPDGKLSGIVELELYFRFNGQILTGHGTGWLMDCNTIVTAGHNVSRDGKRLVGMKAIINSTGPGHSQSLMGVSVVVSWAWHHMVLVASDLALIRVDGFFDTRPLDWIKTPTDVNRLSCEVVGFPGDKVGMWYSKCDLHIKNCDESSQQLLDHTGETVSGNSGSPIIKQPEGVVVGIHRGGNGRLNEAVVMDDGPNNLAAYHQVLQHATSRRRSAPSPIVTIPMGNGVTRYQLPVSTPVGTGTSTAS</sequence>
<evidence type="ECO:0000313" key="3">
    <source>
        <dbReference type="Proteomes" id="UP001301958"/>
    </source>
</evidence>
<reference evidence="2" key="2">
    <citation type="submission" date="2023-05" db="EMBL/GenBank/DDBJ databases">
        <authorList>
            <consortium name="Lawrence Berkeley National Laboratory"/>
            <person name="Steindorff A."/>
            <person name="Hensen N."/>
            <person name="Bonometti L."/>
            <person name="Westerberg I."/>
            <person name="Brannstrom I.O."/>
            <person name="Guillou S."/>
            <person name="Cros-Aarteil S."/>
            <person name="Calhoun S."/>
            <person name="Haridas S."/>
            <person name="Kuo A."/>
            <person name="Mondo S."/>
            <person name="Pangilinan J."/>
            <person name="Riley R."/>
            <person name="Labutti K."/>
            <person name="Andreopoulos B."/>
            <person name="Lipzen A."/>
            <person name="Chen C."/>
            <person name="Yanf M."/>
            <person name="Daum C."/>
            <person name="Ng V."/>
            <person name="Clum A."/>
            <person name="Ohm R."/>
            <person name="Martin F."/>
            <person name="Silar P."/>
            <person name="Natvig D."/>
            <person name="Lalanne C."/>
            <person name="Gautier V."/>
            <person name="Ament-Velasquez S.L."/>
            <person name="Kruys A."/>
            <person name="Hutchinson M.I."/>
            <person name="Powell A.J."/>
            <person name="Barry K."/>
            <person name="Miller A.N."/>
            <person name="Grigoriev I.V."/>
            <person name="Debuchy R."/>
            <person name="Gladieux P."/>
            <person name="Thoren M.H."/>
            <person name="Johannesson H."/>
        </authorList>
    </citation>
    <scope>NUCLEOTIDE SEQUENCE</scope>
    <source>
        <strain evidence="2">CBS 990.96</strain>
    </source>
</reference>
<dbReference type="InterPro" id="IPR009003">
    <property type="entry name" value="Peptidase_S1_PA"/>
</dbReference>
<dbReference type="Gene3D" id="2.40.10.10">
    <property type="entry name" value="Trypsin-like serine proteases"/>
    <property type="match status" value="2"/>
</dbReference>
<dbReference type="Pfam" id="PF13365">
    <property type="entry name" value="Trypsin_2"/>
    <property type="match status" value="1"/>
</dbReference>
<proteinExistence type="predicted"/>
<dbReference type="AlphaFoldDB" id="A0AAN7GSA3"/>
<name>A0AAN7GSA3_9PEZI</name>
<gene>
    <name evidence="2" type="ORF">QBC38DRAFT_52837</name>
</gene>
<keyword evidence="3" id="KW-1185">Reference proteome</keyword>
<comment type="caution">
    <text evidence="2">The sequence shown here is derived from an EMBL/GenBank/DDBJ whole genome shotgun (WGS) entry which is preliminary data.</text>
</comment>
<dbReference type="PANTHER" id="PTHR15462:SF8">
    <property type="entry name" value="SERINE PROTEASE"/>
    <property type="match status" value="1"/>
</dbReference>
<dbReference type="EMBL" id="MU865429">
    <property type="protein sequence ID" value="KAK4223368.1"/>
    <property type="molecule type" value="Genomic_DNA"/>
</dbReference>
<protein>
    <submittedName>
        <fullName evidence="2">Trypsin-like cysteine/serine peptidase domain-containing protein</fullName>
    </submittedName>
</protein>